<proteinExistence type="predicted"/>
<evidence type="ECO:0000313" key="1">
    <source>
        <dbReference type="EMBL" id="CAI9962860.1"/>
    </source>
</evidence>
<sequence length="267" mass="30717">MTQYNQNAMNEEYDAKMTRKYQGQIKDGSLKIGDQIVGGDPEVTNLRFLENFNIKTLNLNIDSKTNIKFRNRVIKELTLCLVHRGRRDELLSLSVDDLELENLEVLLVLNSPNLQNDQLYNLAKFKKLCALDVSNNNVDLTHCTLHIHKAISLTKLNMFCCSLKNIDQISSLDDSKYILQFTTNHQFHTFLVNIKQLNISQNKQIDIAPLKNLTCLIKLDMSRCELTQLSALKHLTNLQTLDLSDNSDIIITELQYLKNLTHLNLDQ</sequence>
<dbReference type="EMBL" id="CATOUU010000960">
    <property type="protein sequence ID" value="CAI9962860.1"/>
    <property type="molecule type" value="Genomic_DNA"/>
</dbReference>
<dbReference type="Gene3D" id="3.80.10.10">
    <property type="entry name" value="Ribonuclease Inhibitor"/>
    <property type="match status" value="1"/>
</dbReference>
<dbReference type="PROSITE" id="PS51450">
    <property type="entry name" value="LRR"/>
    <property type="match status" value="1"/>
</dbReference>
<dbReference type="InterPro" id="IPR001611">
    <property type="entry name" value="Leu-rich_rpt"/>
</dbReference>
<comment type="caution">
    <text evidence="1">The sequence shown here is derived from an EMBL/GenBank/DDBJ whole genome shotgun (WGS) entry which is preliminary data.</text>
</comment>
<keyword evidence="3" id="KW-1185">Reference proteome</keyword>
<dbReference type="Proteomes" id="UP001642409">
    <property type="component" value="Unassembled WGS sequence"/>
</dbReference>
<reference evidence="2 3" key="2">
    <citation type="submission" date="2024-07" db="EMBL/GenBank/DDBJ databases">
        <authorList>
            <person name="Akdeniz Z."/>
        </authorList>
    </citation>
    <scope>NUCLEOTIDE SEQUENCE [LARGE SCALE GENOMIC DNA]</scope>
</reference>
<dbReference type="EMBL" id="CAXDID020000120">
    <property type="protein sequence ID" value="CAL6031591.1"/>
    <property type="molecule type" value="Genomic_DNA"/>
</dbReference>
<evidence type="ECO:0000313" key="2">
    <source>
        <dbReference type="EMBL" id="CAL6031591.1"/>
    </source>
</evidence>
<reference evidence="1" key="1">
    <citation type="submission" date="2023-06" db="EMBL/GenBank/DDBJ databases">
        <authorList>
            <person name="Kurt Z."/>
        </authorList>
    </citation>
    <scope>NUCLEOTIDE SEQUENCE</scope>
</reference>
<gene>
    <name evidence="2" type="ORF">HINF_LOCUS34077</name>
    <name evidence="1" type="ORF">HINF_LOCUS50505</name>
</gene>
<dbReference type="InterPro" id="IPR032675">
    <property type="entry name" value="LRR_dom_sf"/>
</dbReference>
<name>A0AA86ULF3_9EUKA</name>
<organism evidence="1">
    <name type="scientific">Hexamita inflata</name>
    <dbReference type="NCBI Taxonomy" id="28002"/>
    <lineage>
        <taxon>Eukaryota</taxon>
        <taxon>Metamonada</taxon>
        <taxon>Diplomonadida</taxon>
        <taxon>Hexamitidae</taxon>
        <taxon>Hexamitinae</taxon>
        <taxon>Hexamita</taxon>
    </lineage>
</organism>
<evidence type="ECO:0000313" key="3">
    <source>
        <dbReference type="Proteomes" id="UP001642409"/>
    </source>
</evidence>
<dbReference type="SUPFAM" id="SSF52058">
    <property type="entry name" value="L domain-like"/>
    <property type="match status" value="1"/>
</dbReference>
<protein>
    <submittedName>
        <fullName evidence="1">Internalin-a</fullName>
    </submittedName>
</protein>
<accession>A0AA86ULF3</accession>
<dbReference type="AlphaFoldDB" id="A0AA86ULF3"/>